<gene>
    <name evidence="1" type="ORF">HNY73_010245</name>
</gene>
<dbReference type="Proteomes" id="UP000807504">
    <property type="component" value="Unassembled WGS sequence"/>
</dbReference>
<comment type="caution">
    <text evidence="1">The sequence shown here is derived from an EMBL/GenBank/DDBJ whole genome shotgun (WGS) entry which is preliminary data.</text>
</comment>
<proteinExistence type="predicted"/>
<organism evidence="1 2">
    <name type="scientific">Argiope bruennichi</name>
    <name type="common">Wasp spider</name>
    <name type="synonym">Aranea bruennichi</name>
    <dbReference type="NCBI Taxonomy" id="94029"/>
    <lineage>
        <taxon>Eukaryota</taxon>
        <taxon>Metazoa</taxon>
        <taxon>Ecdysozoa</taxon>
        <taxon>Arthropoda</taxon>
        <taxon>Chelicerata</taxon>
        <taxon>Arachnida</taxon>
        <taxon>Araneae</taxon>
        <taxon>Araneomorphae</taxon>
        <taxon>Entelegynae</taxon>
        <taxon>Araneoidea</taxon>
        <taxon>Araneidae</taxon>
        <taxon>Argiope</taxon>
    </lineage>
</organism>
<accession>A0A8T0F177</accession>
<protein>
    <submittedName>
        <fullName evidence="1">Uncharacterized protein</fullName>
    </submittedName>
</protein>
<evidence type="ECO:0000313" key="2">
    <source>
        <dbReference type="Proteomes" id="UP000807504"/>
    </source>
</evidence>
<reference evidence="1" key="1">
    <citation type="journal article" date="2020" name="bioRxiv">
        <title>Chromosome-level reference genome of the European wasp spider Argiope bruennichi: a resource for studies on range expansion and evolutionary adaptation.</title>
        <authorList>
            <person name="Sheffer M.M."/>
            <person name="Hoppe A."/>
            <person name="Krehenwinkel H."/>
            <person name="Uhl G."/>
            <person name="Kuss A.W."/>
            <person name="Jensen L."/>
            <person name="Jensen C."/>
            <person name="Gillespie R.G."/>
            <person name="Hoff K.J."/>
            <person name="Prost S."/>
        </authorList>
    </citation>
    <scope>NUCLEOTIDE SEQUENCE</scope>
</reference>
<sequence>MPSYEEVWKKKRKRPCYLKRLPKIQRKSSQKQQPAWLLSSLNWEIQSITQDQNNPTHLDQLGKQETKESCFAAGLLYYSTLHSRSFNSSWRSDKIVGLHKKPSFSDTTHRHEIWFPFALLQTSNQLSGLKFKEYDQLYLQC</sequence>
<dbReference type="AlphaFoldDB" id="A0A8T0F177"/>
<keyword evidence="2" id="KW-1185">Reference proteome</keyword>
<name>A0A8T0F177_ARGBR</name>
<evidence type="ECO:0000313" key="1">
    <source>
        <dbReference type="EMBL" id="KAF8784591.1"/>
    </source>
</evidence>
<reference evidence="1" key="2">
    <citation type="submission" date="2020-06" db="EMBL/GenBank/DDBJ databases">
        <authorList>
            <person name="Sheffer M."/>
        </authorList>
    </citation>
    <scope>NUCLEOTIDE SEQUENCE</scope>
</reference>
<dbReference type="EMBL" id="JABXBU010000030">
    <property type="protein sequence ID" value="KAF8784591.1"/>
    <property type="molecule type" value="Genomic_DNA"/>
</dbReference>